<gene>
    <name evidence="2" type="ORF">K443DRAFT_685292</name>
</gene>
<organism evidence="2 3">
    <name type="scientific">Laccaria amethystina LaAM-08-1</name>
    <dbReference type="NCBI Taxonomy" id="1095629"/>
    <lineage>
        <taxon>Eukaryota</taxon>
        <taxon>Fungi</taxon>
        <taxon>Dikarya</taxon>
        <taxon>Basidiomycota</taxon>
        <taxon>Agaricomycotina</taxon>
        <taxon>Agaricomycetes</taxon>
        <taxon>Agaricomycetidae</taxon>
        <taxon>Agaricales</taxon>
        <taxon>Agaricineae</taxon>
        <taxon>Hydnangiaceae</taxon>
        <taxon>Laccaria</taxon>
    </lineage>
</organism>
<dbReference type="EMBL" id="KN838914">
    <property type="protein sequence ID" value="KIJ92385.1"/>
    <property type="molecule type" value="Genomic_DNA"/>
</dbReference>
<reference evidence="3" key="2">
    <citation type="submission" date="2015-01" db="EMBL/GenBank/DDBJ databases">
        <title>Evolutionary Origins and Diversification of the Mycorrhizal Mutualists.</title>
        <authorList>
            <consortium name="DOE Joint Genome Institute"/>
            <consortium name="Mycorrhizal Genomics Consortium"/>
            <person name="Kohler A."/>
            <person name="Kuo A."/>
            <person name="Nagy L.G."/>
            <person name="Floudas D."/>
            <person name="Copeland A."/>
            <person name="Barry K.W."/>
            <person name="Cichocki N."/>
            <person name="Veneault-Fourrey C."/>
            <person name="LaButti K."/>
            <person name="Lindquist E.A."/>
            <person name="Lipzen A."/>
            <person name="Lundell T."/>
            <person name="Morin E."/>
            <person name="Murat C."/>
            <person name="Riley R."/>
            <person name="Ohm R."/>
            <person name="Sun H."/>
            <person name="Tunlid A."/>
            <person name="Henrissat B."/>
            <person name="Grigoriev I.V."/>
            <person name="Hibbett D.S."/>
            <person name="Martin F."/>
        </authorList>
    </citation>
    <scope>NUCLEOTIDE SEQUENCE [LARGE SCALE GENOMIC DNA]</scope>
    <source>
        <strain evidence="3">LaAM-08-1</strain>
    </source>
</reference>
<protein>
    <submittedName>
        <fullName evidence="2">Uncharacterized protein</fullName>
    </submittedName>
</protein>
<dbReference type="HOGENOM" id="CLU_3074250_0_0_1"/>
<evidence type="ECO:0000256" key="1">
    <source>
        <dbReference type="SAM" id="MobiDB-lite"/>
    </source>
</evidence>
<proteinExistence type="predicted"/>
<reference evidence="2 3" key="1">
    <citation type="submission" date="2014-04" db="EMBL/GenBank/DDBJ databases">
        <authorList>
            <consortium name="DOE Joint Genome Institute"/>
            <person name="Kuo A."/>
            <person name="Kohler A."/>
            <person name="Nagy L.G."/>
            <person name="Floudas D."/>
            <person name="Copeland A."/>
            <person name="Barry K.W."/>
            <person name="Cichocki N."/>
            <person name="Veneault-Fourrey C."/>
            <person name="LaButti K."/>
            <person name="Lindquist E.A."/>
            <person name="Lipzen A."/>
            <person name="Lundell T."/>
            <person name="Morin E."/>
            <person name="Murat C."/>
            <person name="Sun H."/>
            <person name="Tunlid A."/>
            <person name="Henrissat B."/>
            <person name="Grigoriev I.V."/>
            <person name="Hibbett D.S."/>
            <person name="Martin F."/>
            <person name="Nordberg H.P."/>
            <person name="Cantor M.N."/>
            <person name="Hua S.X."/>
        </authorList>
    </citation>
    <scope>NUCLEOTIDE SEQUENCE [LARGE SCALE GENOMIC DNA]</scope>
    <source>
        <strain evidence="2 3">LaAM-08-1</strain>
    </source>
</reference>
<feature type="compositionally biased region" description="Pro residues" evidence="1">
    <location>
        <begin position="41"/>
        <end position="53"/>
    </location>
</feature>
<feature type="region of interest" description="Disordered" evidence="1">
    <location>
        <begin position="1"/>
        <end position="53"/>
    </location>
</feature>
<dbReference type="Proteomes" id="UP000054477">
    <property type="component" value="Unassembled WGS sequence"/>
</dbReference>
<keyword evidence="3" id="KW-1185">Reference proteome</keyword>
<evidence type="ECO:0000313" key="2">
    <source>
        <dbReference type="EMBL" id="KIJ92385.1"/>
    </source>
</evidence>
<feature type="non-terminal residue" evidence="2">
    <location>
        <position position="53"/>
    </location>
</feature>
<evidence type="ECO:0000313" key="3">
    <source>
        <dbReference type="Proteomes" id="UP000054477"/>
    </source>
</evidence>
<name>A0A0C9WNY3_9AGAR</name>
<accession>A0A0C9WNY3</accession>
<dbReference type="AlphaFoldDB" id="A0A0C9WNY3"/>
<sequence length="53" mass="6053">MTAPKQRSGAHERGRPPMHVRTDRQRPHARTTATAHRYPGPQRPPTHPQRPSV</sequence>
<feature type="compositionally biased region" description="Basic and acidic residues" evidence="1">
    <location>
        <begin position="9"/>
        <end position="26"/>
    </location>
</feature>